<evidence type="ECO:0000256" key="6">
    <source>
        <dbReference type="ARBA" id="ARBA00023136"/>
    </source>
</evidence>
<dbReference type="CDD" id="cd06257">
    <property type="entry name" value="DnaJ"/>
    <property type="match status" value="1"/>
</dbReference>
<dbReference type="PANTHER" id="PTHR12763">
    <property type="match status" value="1"/>
</dbReference>
<evidence type="ECO:0000259" key="9">
    <source>
        <dbReference type="SMART" id="SM00271"/>
    </source>
</evidence>
<dbReference type="Gene3D" id="1.10.287.110">
    <property type="entry name" value="DnaJ domain"/>
    <property type="match status" value="1"/>
</dbReference>
<keyword evidence="3" id="KW-0999">Mitochondrion inner membrane</keyword>
<dbReference type="SMART" id="SM00271">
    <property type="entry name" value="DnaJ"/>
    <property type="match status" value="1"/>
</dbReference>
<dbReference type="GO" id="GO:0001405">
    <property type="term" value="C:PAM complex, Tim23 associated import motor"/>
    <property type="evidence" value="ECO:0007669"/>
    <property type="project" value="TreeGrafter"/>
</dbReference>
<evidence type="ECO:0000256" key="8">
    <source>
        <dbReference type="SAM" id="Phobius"/>
    </source>
</evidence>
<name>A0A8B6EZH3_MYTGA</name>
<comment type="subcellular location">
    <subcellularLocation>
        <location evidence="1">Mitochondrion inner membrane</location>
        <topology evidence="1">Single-pass membrane protein</topology>
    </subcellularLocation>
</comment>
<evidence type="ECO:0000256" key="5">
    <source>
        <dbReference type="ARBA" id="ARBA00023128"/>
    </source>
</evidence>
<dbReference type="OrthoDB" id="240298at2759"/>
<feature type="domain" description="J" evidence="9">
    <location>
        <begin position="67"/>
        <end position="121"/>
    </location>
</feature>
<evidence type="ECO:0000256" key="4">
    <source>
        <dbReference type="ARBA" id="ARBA00022989"/>
    </source>
</evidence>
<protein>
    <submittedName>
        <fullName evidence="10">DnaJ homolog subfamily C member 19</fullName>
    </submittedName>
</protein>
<evidence type="ECO:0000313" key="11">
    <source>
        <dbReference type="Proteomes" id="UP000596742"/>
    </source>
</evidence>
<keyword evidence="11" id="KW-1185">Reference proteome</keyword>
<dbReference type="FunFam" id="1.10.287.110:FF:000001">
    <property type="entry name" value="Import inner membrane translocase subunit tim14"/>
    <property type="match status" value="1"/>
</dbReference>
<dbReference type="SUPFAM" id="SSF46565">
    <property type="entry name" value="Chaperone J-domain"/>
    <property type="match status" value="1"/>
</dbReference>
<dbReference type="GO" id="GO:0030150">
    <property type="term" value="P:protein import into mitochondrial matrix"/>
    <property type="evidence" value="ECO:0007669"/>
    <property type="project" value="TreeGrafter"/>
</dbReference>
<keyword evidence="5" id="KW-0496">Mitochondrion</keyword>
<dbReference type="GO" id="GO:0001671">
    <property type="term" value="F:ATPase activator activity"/>
    <property type="evidence" value="ECO:0007669"/>
    <property type="project" value="TreeGrafter"/>
</dbReference>
<proteinExistence type="inferred from homology"/>
<evidence type="ECO:0000256" key="7">
    <source>
        <dbReference type="ARBA" id="ARBA00038105"/>
    </source>
</evidence>
<keyword evidence="4 8" id="KW-1133">Transmembrane helix</keyword>
<dbReference type="EMBL" id="UYJE01005862">
    <property type="protein sequence ID" value="VDI41094.1"/>
    <property type="molecule type" value="Genomic_DNA"/>
</dbReference>
<comment type="caution">
    <text evidence="10">The sequence shown here is derived from an EMBL/GenBank/DDBJ whole genome shotgun (WGS) entry which is preliminary data.</text>
</comment>
<dbReference type="Proteomes" id="UP000596742">
    <property type="component" value="Unassembled WGS sequence"/>
</dbReference>
<dbReference type="InterPro" id="IPR036869">
    <property type="entry name" value="J_dom_sf"/>
</dbReference>
<evidence type="ECO:0000256" key="1">
    <source>
        <dbReference type="ARBA" id="ARBA00004434"/>
    </source>
</evidence>
<dbReference type="PANTHER" id="PTHR12763:SF28">
    <property type="entry name" value="GEO10507P1-RELATED"/>
    <property type="match status" value="1"/>
</dbReference>
<keyword evidence="6 8" id="KW-0472">Membrane</keyword>
<accession>A0A8B6EZH3</accession>
<reference evidence="10" key="1">
    <citation type="submission" date="2018-11" db="EMBL/GenBank/DDBJ databases">
        <authorList>
            <person name="Alioto T."/>
            <person name="Alioto T."/>
        </authorList>
    </citation>
    <scope>NUCLEOTIDE SEQUENCE</scope>
</reference>
<feature type="transmembrane region" description="Helical" evidence="8">
    <location>
        <begin position="12"/>
        <end position="31"/>
    </location>
</feature>
<dbReference type="InterPro" id="IPR001623">
    <property type="entry name" value="DnaJ_domain"/>
</dbReference>
<evidence type="ECO:0000313" key="10">
    <source>
        <dbReference type="EMBL" id="VDI41094.1"/>
    </source>
</evidence>
<keyword evidence="2 8" id="KW-0812">Transmembrane</keyword>
<gene>
    <name evidence="10" type="ORF">MGAL_10B032102</name>
</gene>
<comment type="similarity">
    <text evidence="7">Belongs to the TIM14 family.</text>
</comment>
<evidence type="ECO:0000256" key="2">
    <source>
        <dbReference type="ARBA" id="ARBA00022692"/>
    </source>
</evidence>
<evidence type="ECO:0000256" key="3">
    <source>
        <dbReference type="ARBA" id="ARBA00022792"/>
    </source>
</evidence>
<dbReference type="AlphaFoldDB" id="A0A8B6EZH3"/>
<organism evidence="10 11">
    <name type="scientific">Mytilus galloprovincialis</name>
    <name type="common">Mediterranean mussel</name>
    <dbReference type="NCBI Taxonomy" id="29158"/>
    <lineage>
        <taxon>Eukaryota</taxon>
        <taxon>Metazoa</taxon>
        <taxon>Spiralia</taxon>
        <taxon>Lophotrochozoa</taxon>
        <taxon>Mollusca</taxon>
        <taxon>Bivalvia</taxon>
        <taxon>Autobranchia</taxon>
        <taxon>Pteriomorphia</taxon>
        <taxon>Mytilida</taxon>
        <taxon>Mytiloidea</taxon>
        <taxon>Mytilidae</taxon>
        <taxon>Mytilinae</taxon>
        <taxon>Mytilus</taxon>
    </lineage>
</organism>
<sequence length="121" mass="13249">MEYRKDREIKTSNLILAGLGIAAVGFGGRYLTRHAKTVTQTLKKQMDASGALSKYYKGGFDAKMSKREAGLILGVSPSASKVKVKDAHKRIMLLNHPDRGGSPYLASKINEAKDYFDSNKA</sequence>